<accession>A0ACC1L291</accession>
<comment type="caution">
    <text evidence="1">The sequence shown here is derived from an EMBL/GenBank/DDBJ whole genome shotgun (WGS) entry which is preliminary data.</text>
</comment>
<gene>
    <name evidence="1" type="ORF">H4R21_003708</name>
</gene>
<evidence type="ECO:0000313" key="2">
    <source>
        <dbReference type="Proteomes" id="UP001140087"/>
    </source>
</evidence>
<reference evidence="1" key="1">
    <citation type="submission" date="2022-07" db="EMBL/GenBank/DDBJ databases">
        <title>Phylogenomic reconstructions and comparative analyses of Kickxellomycotina fungi.</title>
        <authorList>
            <person name="Reynolds N.K."/>
            <person name="Stajich J.E."/>
            <person name="Barry K."/>
            <person name="Grigoriev I.V."/>
            <person name="Crous P."/>
            <person name="Smith M.E."/>
        </authorList>
    </citation>
    <scope>NUCLEOTIDE SEQUENCE</scope>
    <source>
        <strain evidence="1">BCRC 34780</strain>
    </source>
</reference>
<feature type="non-terminal residue" evidence="1">
    <location>
        <position position="357"/>
    </location>
</feature>
<dbReference type="EMBL" id="JANBUN010001241">
    <property type="protein sequence ID" value="KAJ2798992.1"/>
    <property type="molecule type" value="Genomic_DNA"/>
</dbReference>
<evidence type="ECO:0000313" key="1">
    <source>
        <dbReference type="EMBL" id="KAJ2798992.1"/>
    </source>
</evidence>
<protein>
    <submittedName>
        <fullName evidence="1">Uncharacterized protein</fullName>
    </submittedName>
</protein>
<name>A0ACC1L291_9FUNG</name>
<keyword evidence="2" id="KW-1185">Reference proteome</keyword>
<organism evidence="1 2">
    <name type="scientific">Coemansia helicoidea</name>
    <dbReference type="NCBI Taxonomy" id="1286919"/>
    <lineage>
        <taxon>Eukaryota</taxon>
        <taxon>Fungi</taxon>
        <taxon>Fungi incertae sedis</taxon>
        <taxon>Zoopagomycota</taxon>
        <taxon>Kickxellomycotina</taxon>
        <taxon>Kickxellomycetes</taxon>
        <taxon>Kickxellales</taxon>
        <taxon>Kickxellaceae</taxon>
        <taxon>Coemansia</taxon>
    </lineage>
</organism>
<dbReference type="Proteomes" id="UP001140087">
    <property type="component" value="Unassembled WGS sequence"/>
</dbReference>
<proteinExistence type="predicted"/>
<sequence>MHMEGRRLLKAKQSVIDSGVTRRAQAKVLCEALRVTVEDIARTAWLLQLTARPPPPPPPPNTDNKRRPKARRVASSDDDDGLSDFVDDADDLDAPAPKEVAAEPDTPRFRRQPMPRLQTGHLRRGPRHMGPARAAALKAEAAPPQPTRLEERVAPIEDIVVDTDSEAPASPGPDAKPRMQMVPDEMALLLERHPAREMYDAAVFYIRRMAAGGETLSECAQGEAAPGAIGLLVALRMWAEFQNWVVVAQPLVRVCYASAVARDRARKQLALILKAAGASEAETSSDAAAISQQLARLATTIVKCPVARPPAGPCRTTAKPSTAGGPWLDVPTAQLPGILSLMRDGGEAKRAAFDAFY</sequence>